<dbReference type="EMBL" id="NQXA01000008">
    <property type="protein sequence ID" value="PHQ29164.1"/>
    <property type="molecule type" value="Genomic_DNA"/>
</dbReference>
<feature type="domain" description="DUF4139" evidence="2">
    <location>
        <begin position="217"/>
        <end position="633"/>
    </location>
</feature>
<dbReference type="InterPro" id="IPR008969">
    <property type="entry name" value="CarboxyPept-like_regulatory"/>
</dbReference>
<gene>
    <name evidence="4" type="ORF">CJ305_11180</name>
</gene>
<keyword evidence="1" id="KW-0175">Coiled coil</keyword>
<dbReference type="SUPFAM" id="SSF49464">
    <property type="entry name" value="Carboxypeptidase regulatory domain-like"/>
    <property type="match status" value="1"/>
</dbReference>
<dbReference type="RefSeq" id="WP_099646366.1">
    <property type="nucleotide sequence ID" value="NZ_KZ319291.1"/>
</dbReference>
<feature type="coiled-coil region" evidence="1">
    <location>
        <begin position="168"/>
        <end position="202"/>
    </location>
</feature>
<dbReference type="PANTHER" id="PTHR31005:SF8">
    <property type="entry name" value="DUF4139 DOMAIN-CONTAINING PROTEIN"/>
    <property type="match status" value="1"/>
</dbReference>
<proteinExistence type="predicted"/>
<name>A0A2G1VQZ1_9FLAO</name>
<sequence length="639" mass="72132">MRAITYLLCLFISTFQIWAITNPVLPQKSKIEKVTVFLQGATIERSASVNVVGGVNEIVFNNLSPDILENSIQLRGLDKASILSIGFNLDFLDKKETSTEYETLKSDLDKLLMEKNTLQNSIEGYERELRLLSENQKINSDNTDLSLEKVKQISAYYRERSTEIQNTIYKLKRDTQDLDRKINDYRQQMSNLEDSRKETRGEITVKLQSERATTLNIELSYNIQNAGWFPLYDIRAENASSPIQLSYKANVYQQSGIDWQNVKLILSTGDPNTNNFKPNLEPKYLNFVSRNYRNSSAVSRSNYKYNPTLRSVSGIVTDDSGEPLIGVNVVQKGTNNGVQTDFDGQYRLNIQDNGGEDLVYSYIGFDTESRPIYGSIMNVTLNVAQEALEEVVVVGYGTQKRSAAVTALEGKASGISIRGASMPIPQAYNETVEAKQESLTNTRFEIKKRYTIVSNQDITTIEIDQFDLPASYQHYAAPELNENVFLTATVTDWERYDLLQGEANIYFEGSYAGKTAISPLATTDSLEISLGIDPNIIVKREKKDNFKSKSLLGSTRVVDKAYEITVRNNKSTAVNLLLEDRIPVSQNKDIKVSDQETGDASYNEETGILKWELQLEPRASVTKSFSYEVRYPKGRNINL</sequence>
<feature type="domain" description="DUF4140" evidence="3">
    <location>
        <begin position="34"/>
        <end position="132"/>
    </location>
</feature>
<evidence type="ECO:0000259" key="2">
    <source>
        <dbReference type="Pfam" id="PF13598"/>
    </source>
</evidence>
<dbReference type="Pfam" id="PF13715">
    <property type="entry name" value="CarbopepD_reg_2"/>
    <property type="match status" value="1"/>
</dbReference>
<evidence type="ECO:0000313" key="5">
    <source>
        <dbReference type="Proteomes" id="UP000229433"/>
    </source>
</evidence>
<evidence type="ECO:0000259" key="3">
    <source>
        <dbReference type="Pfam" id="PF13600"/>
    </source>
</evidence>
<comment type="caution">
    <text evidence="4">The sequence shown here is derived from an EMBL/GenBank/DDBJ whole genome shotgun (WGS) entry which is preliminary data.</text>
</comment>
<evidence type="ECO:0000313" key="4">
    <source>
        <dbReference type="EMBL" id="PHQ29164.1"/>
    </source>
</evidence>
<dbReference type="AlphaFoldDB" id="A0A2G1VQZ1"/>
<feature type="coiled-coil region" evidence="1">
    <location>
        <begin position="94"/>
        <end position="135"/>
    </location>
</feature>
<organism evidence="4 5">
    <name type="scientific">Leeuwenhoekiella nanhaiensis</name>
    <dbReference type="NCBI Taxonomy" id="1655491"/>
    <lineage>
        <taxon>Bacteria</taxon>
        <taxon>Pseudomonadati</taxon>
        <taxon>Bacteroidota</taxon>
        <taxon>Flavobacteriia</taxon>
        <taxon>Flavobacteriales</taxon>
        <taxon>Flavobacteriaceae</taxon>
        <taxon>Leeuwenhoekiella</taxon>
    </lineage>
</organism>
<evidence type="ECO:0008006" key="6">
    <source>
        <dbReference type="Google" id="ProtNLM"/>
    </source>
</evidence>
<accession>A0A2G1VQZ1</accession>
<protein>
    <recommendedName>
        <fullName evidence="6">Mucoidy inhibitor MuiA family protein</fullName>
    </recommendedName>
</protein>
<dbReference type="Pfam" id="PF13600">
    <property type="entry name" value="DUF4140"/>
    <property type="match status" value="1"/>
</dbReference>
<reference evidence="4 5" key="1">
    <citation type="submission" date="2017-08" db="EMBL/GenBank/DDBJ databases">
        <title>The whole genome shortgun sequences of strain Leeuwenhoekiella nanhaiensis G18 from the South China Sea.</title>
        <authorList>
            <person name="Liu Q."/>
        </authorList>
    </citation>
    <scope>NUCLEOTIDE SEQUENCE [LARGE SCALE GENOMIC DNA]</scope>
    <source>
        <strain evidence="4 5">G18</strain>
    </source>
</reference>
<dbReference type="InterPro" id="IPR025554">
    <property type="entry name" value="DUF4140"/>
</dbReference>
<dbReference type="PANTHER" id="PTHR31005">
    <property type="entry name" value="DUF4139 DOMAIN-CONTAINING PROTEIN"/>
    <property type="match status" value="1"/>
</dbReference>
<dbReference type="InterPro" id="IPR037291">
    <property type="entry name" value="DUF4139"/>
</dbReference>
<dbReference type="InterPro" id="IPR011935">
    <property type="entry name" value="CHP02231"/>
</dbReference>
<keyword evidence="5" id="KW-1185">Reference proteome</keyword>
<dbReference type="NCBIfam" id="TIGR02231">
    <property type="entry name" value="mucoidy inhibitor MuiA family protein"/>
    <property type="match status" value="2"/>
</dbReference>
<dbReference type="Proteomes" id="UP000229433">
    <property type="component" value="Unassembled WGS sequence"/>
</dbReference>
<dbReference type="Gene3D" id="2.60.40.1120">
    <property type="entry name" value="Carboxypeptidase-like, regulatory domain"/>
    <property type="match status" value="1"/>
</dbReference>
<dbReference type="OrthoDB" id="634585at2"/>
<evidence type="ECO:0000256" key="1">
    <source>
        <dbReference type="SAM" id="Coils"/>
    </source>
</evidence>
<dbReference type="Pfam" id="PF13598">
    <property type="entry name" value="DUF4139"/>
    <property type="match status" value="1"/>
</dbReference>